<dbReference type="EMBL" id="JAPZBR010000006">
    <property type="protein sequence ID" value="KAJ5349530.1"/>
    <property type="molecule type" value="Genomic_DNA"/>
</dbReference>
<dbReference type="Proteomes" id="UP001148299">
    <property type="component" value="Unassembled WGS sequence"/>
</dbReference>
<organism evidence="2 3">
    <name type="scientific">Penicillium brevicompactum</name>
    <dbReference type="NCBI Taxonomy" id="5074"/>
    <lineage>
        <taxon>Eukaryota</taxon>
        <taxon>Fungi</taxon>
        <taxon>Dikarya</taxon>
        <taxon>Ascomycota</taxon>
        <taxon>Pezizomycotina</taxon>
        <taxon>Eurotiomycetes</taxon>
        <taxon>Eurotiomycetidae</taxon>
        <taxon>Eurotiales</taxon>
        <taxon>Aspergillaceae</taxon>
        <taxon>Penicillium</taxon>
    </lineage>
</organism>
<keyword evidence="3" id="KW-1185">Reference proteome</keyword>
<feature type="region of interest" description="Disordered" evidence="1">
    <location>
        <begin position="1"/>
        <end position="20"/>
    </location>
</feature>
<sequence length="181" mass="20179">MSNAAETEARQRASALRRKQTHVRDMLTPGALHVVLYIRSDTPVPNDFHWALYLHTGNPGGHQYHVRARNGSLEPAHETILNIMAGHFLCILIEVATLHQDKVTYGRVDQIMKSFDATLNLVSGLNCRTWVLMVLHMLVGAEMVHLNIELLGKECLDFGNGFSIAASLDVQPRPVVKSMFA</sequence>
<reference evidence="2" key="2">
    <citation type="journal article" date="2023" name="IMA Fungus">
        <title>Comparative genomic study of the Penicillium genus elucidates a diverse pangenome and 15 lateral gene transfer events.</title>
        <authorList>
            <person name="Petersen C."/>
            <person name="Sorensen T."/>
            <person name="Nielsen M.R."/>
            <person name="Sondergaard T.E."/>
            <person name="Sorensen J.L."/>
            <person name="Fitzpatrick D.A."/>
            <person name="Frisvad J.C."/>
            <person name="Nielsen K.L."/>
        </authorList>
    </citation>
    <scope>NUCLEOTIDE SEQUENCE</scope>
    <source>
        <strain evidence="2">IBT 35675</strain>
    </source>
</reference>
<name>A0A9W9QY92_PENBR</name>
<evidence type="ECO:0000313" key="2">
    <source>
        <dbReference type="EMBL" id="KAJ5349530.1"/>
    </source>
</evidence>
<evidence type="ECO:0000256" key="1">
    <source>
        <dbReference type="SAM" id="MobiDB-lite"/>
    </source>
</evidence>
<accession>A0A9W9QY92</accession>
<reference evidence="2" key="1">
    <citation type="submission" date="2022-12" db="EMBL/GenBank/DDBJ databases">
        <authorList>
            <person name="Petersen C."/>
        </authorList>
    </citation>
    <scope>NUCLEOTIDE SEQUENCE</scope>
    <source>
        <strain evidence="2">IBT 35675</strain>
    </source>
</reference>
<evidence type="ECO:0000313" key="3">
    <source>
        <dbReference type="Proteomes" id="UP001148299"/>
    </source>
</evidence>
<gene>
    <name evidence="2" type="ORF">N7541_007257</name>
</gene>
<dbReference type="AlphaFoldDB" id="A0A9W9QY92"/>
<protein>
    <submittedName>
        <fullName evidence="2">Uncharacterized protein</fullName>
    </submittedName>
</protein>
<dbReference type="Pfam" id="PF20174">
    <property type="entry name" value="DUF6540"/>
    <property type="match status" value="1"/>
</dbReference>
<dbReference type="InterPro" id="IPR046670">
    <property type="entry name" value="DUF6540"/>
</dbReference>
<comment type="caution">
    <text evidence="2">The sequence shown here is derived from an EMBL/GenBank/DDBJ whole genome shotgun (WGS) entry which is preliminary data.</text>
</comment>
<proteinExistence type="predicted"/>